<dbReference type="GO" id="GO:0003677">
    <property type="term" value="F:DNA binding"/>
    <property type="evidence" value="ECO:0007669"/>
    <property type="project" value="UniProtKB-KW"/>
</dbReference>
<dbReference type="PRINTS" id="PR00625">
    <property type="entry name" value="JDOMAIN"/>
</dbReference>
<accession>A0A9X2Q7K8</accession>
<dbReference type="InterPro" id="IPR008971">
    <property type="entry name" value="HSP40/DnaJ_pept-bd"/>
</dbReference>
<gene>
    <name evidence="7" type="ORF">GGP71_002116</name>
</gene>
<dbReference type="RefSeq" id="WP_259080498.1">
    <property type="nucleotide sequence ID" value="NZ_JANUAU010000006.1"/>
</dbReference>
<evidence type="ECO:0000256" key="4">
    <source>
        <dbReference type="ARBA" id="ARBA00022833"/>
    </source>
</evidence>
<dbReference type="CDD" id="cd10747">
    <property type="entry name" value="DnaJ_C"/>
    <property type="match status" value="1"/>
</dbReference>
<dbReference type="GO" id="GO:0042026">
    <property type="term" value="P:protein refolding"/>
    <property type="evidence" value="ECO:0007669"/>
    <property type="project" value="TreeGrafter"/>
</dbReference>
<dbReference type="InterPro" id="IPR001623">
    <property type="entry name" value="DnaJ_domain"/>
</dbReference>
<evidence type="ECO:0000259" key="6">
    <source>
        <dbReference type="PROSITE" id="PS50076"/>
    </source>
</evidence>
<dbReference type="PROSITE" id="PS50076">
    <property type="entry name" value="DNAJ_2"/>
    <property type="match status" value="1"/>
</dbReference>
<dbReference type="Pfam" id="PF01556">
    <property type="entry name" value="DnaJ_C"/>
    <property type="match status" value="1"/>
</dbReference>
<feature type="domain" description="J" evidence="6">
    <location>
        <begin position="6"/>
        <end position="71"/>
    </location>
</feature>
<keyword evidence="3" id="KW-0863">Zinc-finger</keyword>
<reference evidence="7" key="1">
    <citation type="submission" date="2022-08" db="EMBL/GenBank/DDBJ databases">
        <title>Genomic Encyclopedia of Type Strains, Phase V (KMG-V): Genome sequencing to study the core and pangenomes of soil and plant-associated prokaryotes.</title>
        <authorList>
            <person name="Whitman W."/>
        </authorList>
    </citation>
    <scope>NUCLEOTIDE SEQUENCE</scope>
    <source>
        <strain evidence="7">0</strain>
    </source>
</reference>
<dbReference type="InterPro" id="IPR018253">
    <property type="entry name" value="DnaJ_domain_CS"/>
</dbReference>
<dbReference type="PROSITE" id="PS00636">
    <property type="entry name" value="DNAJ_1"/>
    <property type="match status" value="1"/>
</dbReference>
<evidence type="ECO:0000256" key="3">
    <source>
        <dbReference type="ARBA" id="ARBA00022771"/>
    </source>
</evidence>
<dbReference type="SUPFAM" id="SSF46565">
    <property type="entry name" value="Chaperone J-domain"/>
    <property type="match status" value="1"/>
</dbReference>
<dbReference type="InterPro" id="IPR036869">
    <property type="entry name" value="J_dom_sf"/>
</dbReference>
<dbReference type="Proteomes" id="UP001155027">
    <property type="component" value="Unassembled WGS sequence"/>
</dbReference>
<dbReference type="GO" id="GO:0005737">
    <property type="term" value="C:cytoplasm"/>
    <property type="evidence" value="ECO:0007669"/>
    <property type="project" value="TreeGrafter"/>
</dbReference>
<comment type="caution">
    <text evidence="7">The sequence shown here is derived from an EMBL/GenBank/DDBJ whole genome shotgun (WGS) entry which is preliminary data.</text>
</comment>
<evidence type="ECO:0000256" key="5">
    <source>
        <dbReference type="SAM" id="MobiDB-lite"/>
    </source>
</evidence>
<proteinExistence type="predicted"/>
<dbReference type="GO" id="GO:0051082">
    <property type="term" value="F:unfolded protein binding"/>
    <property type="evidence" value="ECO:0007669"/>
    <property type="project" value="InterPro"/>
</dbReference>
<protein>
    <submittedName>
        <fullName evidence="7">Molecular chaperone DnaJ/curved DNA-binding protein</fullName>
    </submittedName>
</protein>
<name>A0A9X2Q7K8_9BACT</name>
<evidence type="ECO:0000313" key="8">
    <source>
        <dbReference type="Proteomes" id="UP001155027"/>
    </source>
</evidence>
<dbReference type="AlphaFoldDB" id="A0A9X2Q7K8"/>
<dbReference type="SMART" id="SM00271">
    <property type="entry name" value="DnaJ"/>
    <property type="match status" value="1"/>
</dbReference>
<dbReference type="Pfam" id="PF00226">
    <property type="entry name" value="DnaJ"/>
    <property type="match status" value="1"/>
</dbReference>
<keyword evidence="7" id="KW-0238">DNA-binding</keyword>
<organism evidence="7 8">
    <name type="scientific">Salinibacter ruber</name>
    <dbReference type="NCBI Taxonomy" id="146919"/>
    <lineage>
        <taxon>Bacteria</taxon>
        <taxon>Pseudomonadati</taxon>
        <taxon>Rhodothermota</taxon>
        <taxon>Rhodothermia</taxon>
        <taxon>Rhodothermales</taxon>
        <taxon>Salinibacteraceae</taxon>
        <taxon>Salinibacter</taxon>
    </lineage>
</organism>
<dbReference type="FunFam" id="2.60.260.20:FF:000005">
    <property type="entry name" value="Chaperone protein dnaJ 1, mitochondrial"/>
    <property type="match status" value="1"/>
</dbReference>
<dbReference type="CDD" id="cd06257">
    <property type="entry name" value="DnaJ"/>
    <property type="match status" value="1"/>
</dbReference>
<dbReference type="InterPro" id="IPR002939">
    <property type="entry name" value="DnaJ_C"/>
</dbReference>
<evidence type="ECO:0000256" key="1">
    <source>
        <dbReference type="ARBA" id="ARBA00022723"/>
    </source>
</evidence>
<dbReference type="Gene3D" id="1.10.287.110">
    <property type="entry name" value="DnaJ domain"/>
    <property type="match status" value="1"/>
</dbReference>
<dbReference type="PANTHER" id="PTHR43096">
    <property type="entry name" value="DNAJ HOMOLOG 1, MITOCHONDRIAL-RELATED"/>
    <property type="match status" value="1"/>
</dbReference>
<dbReference type="GO" id="GO:0008270">
    <property type="term" value="F:zinc ion binding"/>
    <property type="evidence" value="ECO:0007669"/>
    <property type="project" value="UniProtKB-KW"/>
</dbReference>
<dbReference type="PANTHER" id="PTHR43096:SF10">
    <property type="entry name" value="CHAPERONE PROTEIN DNAJ A6, CHLOROPLASTIC"/>
    <property type="match status" value="1"/>
</dbReference>
<keyword evidence="4" id="KW-0862">Zinc</keyword>
<sequence length="323" mass="35516">MPQTEDLYDVLGVDEDASQEEIKKTYRTLARKHHPDRNPDDPNAEEKFKEIQKAYSVLSDEEKREQYDAQRRFGGGGGFGGGSGGRGAWGRSAGGGPEVRFEQGGFDEAFGGRGGGGLGDIFENFFGGGARTQRQNPFEGGRQQQRQQRQRGRQGGQDLETTLRLSFREALEGGRKQVELPSGESIRLKIPKGVRDGFKIRLKGRGQPAPTGQRGDLYVTFEVGDHPHFDRKGDDVHRTEAIGMFEAVFGTDIRVPTPYGQHLKLSVPAGTQPGEKLRLKGQGVKTDDGAGDLYVEIDVNIPENLSRKQRAVLHEAAEDANLL</sequence>
<dbReference type="SUPFAM" id="SSF49493">
    <property type="entry name" value="HSP40/DnaJ peptide-binding domain"/>
    <property type="match status" value="2"/>
</dbReference>
<keyword evidence="2" id="KW-0677">Repeat</keyword>
<dbReference type="Gene3D" id="2.60.260.20">
    <property type="entry name" value="Urease metallochaperone UreE, N-terminal domain"/>
    <property type="match status" value="2"/>
</dbReference>
<evidence type="ECO:0000313" key="7">
    <source>
        <dbReference type="EMBL" id="MCS3678186.1"/>
    </source>
</evidence>
<feature type="region of interest" description="Disordered" evidence="5">
    <location>
        <begin position="73"/>
        <end position="96"/>
    </location>
</feature>
<dbReference type="EMBL" id="JANUAU010000006">
    <property type="protein sequence ID" value="MCS3678186.1"/>
    <property type="molecule type" value="Genomic_DNA"/>
</dbReference>
<feature type="region of interest" description="Disordered" evidence="5">
    <location>
        <begin position="125"/>
        <end position="161"/>
    </location>
</feature>
<keyword evidence="1" id="KW-0479">Metal-binding</keyword>
<evidence type="ECO:0000256" key="2">
    <source>
        <dbReference type="ARBA" id="ARBA00022737"/>
    </source>
</evidence>